<dbReference type="Pfam" id="PF01103">
    <property type="entry name" value="Omp85"/>
    <property type="match status" value="1"/>
</dbReference>
<dbReference type="GO" id="GO:0009279">
    <property type="term" value="C:cell outer membrane"/>
    <property type="evidence" value="ECO:0007669"/>
    <property type="project" value="UniProtKB-SubCell"/>
</dbReference>
<feature type="chain" id="PRO_5042774153" description="Translocation and assembly module subunit TamA" evidence="11">
    <location>
        <begin position="26"/>
        <end position="597"/>
    </location>
</feature>
<dbReference type="AlphaFoldDB" id="A0A8J7VS28"/>
<keyword evidence="6 11" id="KW-0732">Signal</keyword>
<dbReference type="Proteomes" id="UP000675747">
    <property type="component" value="Unassembled WGS sequence"/>
</dbReference>
<organism evidence="14">
    <name type="scientific">Coralloluteibacterium stylophorae</name>
    <dbReference type="NCBI Taxonomy" id="1776034"/>
    <lineage>
        <taxon>Bacteria</taxon>
        <taxon>Pseudomonadati</taxon>
        <taxon>Pseudomonadota</taxon>
        <taxon>Gammaproteobacteria</taxon>
        <taxon>Lysobacterales</taxon>
        <taxon>Lysobacteraceae</taxon>
        <taxon>Coralloluteibacterium</taxon>
    </lineage>
</organism>
<evidence type="ECO:0000256" key="5">
    <source>
        <dbReference type="ARBA" id="ARBA00022692"/>
    </source>
</evidence>
<dbReference type="GO" id="GO:0097347">
    <property type="term" value="C:TAM protein secretion complex"/>
    <property type="evidence" value="ECO:0007669"/>
    <property type="project" value="TreeGrafter"/>
</dbReference>
<dbReference type="Gene3D" id="3.10.20.310">
    <property type="entry name" value="membrane protein fhac"/>
    <property type="match status" value="3"/>
</dbReference>
<comment type="subunit">
    <text evidence="10">Interacts with TamB to form the translocation and assembly module (TAM).</text>
</comment>
<dbReference type="Pfam" id="PF17243">
    <property type="entry name" value="POTRA_TamA_1"/>
    <property type="match status" value="1"/>
</dbReference>
<evidence type="ECO:0000256" key="3">
    <source>
        <dbReference type="ARBA" id="ARBA00015419"/>
    </source>
</evidence>
<dbReference type="EMBL" id="JAGQFT010000033">
    <property type="protein sequence ID" value="MBR0562077.1"/>
    <property type="molecule type" value="Genomic_DNA"/>
</dbReference>
<keyword evidence="8" id="KW-0998">Cell outer membrane</keyword>
<dbReference type="GO" id="GO:0009306">
    <property type="term" value="P:protein secretion"/>
    <property type="evidence" value="ECO:0007669"/>
    <property type="project" value="TreeGrafter"/>
</dbReference>
<reference evidence="14" key="2">
    <citation type="submission" date="2021-04" db="EMBL/GenBank/DDBJ databases">
        <authorList>
            <person name="Karlyshev A.V."/>
        </authorList>
    </citation>
    <scope>NUCLEOTIDE SEQUENCE</scope>
    <source>
        <strain evidence="14">LMG 29479</strain>
    </source>
</reference>
<keyword evidence="5" id="KW-0812">Transmembrane</keyword>
<accession>A0A8J7VS28</accession>
<evidence type="ECO:0000256" key="1">
    <source>
        <dbReference type="ARBA" id="ARBA00004442"/>
    </source>
</evidence>
<dbReference type="PANTHER" id="PTHR12815">
    <property type="entry name" value="SORTING AND ASSEMBLY MACHINERY SAMM50 PROTEIN FAMILY MEMBER"/>
    <property type="match status" value="1"/>
</dbReference>
<evidence type="ECO:0000313" key="16">
    <source>
        <dbReference type="Proteomes" id="UP000675747"/>
    </source>
</evidence>
<dbReference type="Gene3D" id="2.40.160.50">
    <property type="entry name" value="membrane protein fhac: a member of the omp85/tpsb transporter family"/>
    <property type="match status" value="1"/>
</dbReference>
<keyword evidence="7" id="KW-0472">Membrane</keyword>
<comment type="subcellular location">
    <subcellularLocation>
        <location evidence="1">Cell outer membrane</location>
    </subcellularLocation>
</comment>
<proteinExistence type="inferred from homology"/>
<keyword evidence="4" id="KW-1134">Transmembrane beta strand</keyword>
<feature type="domain" description="TamA POTRA" evidence="13">
    <location>
        <begin position="31"/>
        <end position="110"/>
    </location>
</feature>
<dbReference type="InterPro" id="IPR035243">
    <property type="entry name" value="TamA_POTRA_Dom_1"/>
</dbReference>
<evidence type="ECO:0000256" key="2">
    <source>
        <dbReference type="ARBA" id="ARBA00010248"/>
    </source>
</evidence>
<evidence type="ECO:0000259" key="12">
    <source>
        <dbReference type="Pfam" id="PF01103"/>
    </source>
</evidence>
<evidence type="ECO:0000259" key="13">
    <source>
        <dbReference type="Pfam" id="PF17243"/>
    </source>
</evidence>
<reference evidence="15 16" key="1">
    <citation type="journal article" date="2021" name="Microbiol. Resour. Announc.">
        <title>Draft Genome Sequence of Coralloluteibacterium stylophorae LMG 29479T.</title>
        <authorList>
            <person name="Karlyshev A.V."/>
            <person name="Kudryashova E.B."/>
            <person name="Ariskina E.V."/>
            <person name="Conroy A.P."/>
            <person name="Abidueva E.Y."/>
        </authorList>
    </citation>
    <scope>NUCLEOTIDE SEQUENCE [LARGE SCALE GENOMIC DNA]</scope>
    <source>
        <strain evidence="15 16">LMG 29479</strain>
    </source>
</reference>
<dbReference type="InterPro" id="IPR039910">
    <property type="entry name" value="D15-like"/>
</dbReference>
<protein>
    <recommendedName>
        <fullName evidence="3">Translocation and assembly module subunit TamA</fullName>
    </recommendedName>
    <alternativeName>
        <fullName evidence="9">Autotransporter assembly factor TamA</fullName>
    </alternativeName>
</protein>
<evidence type="ECO:0000256" key="8">
    <source>
        <dbReference type="ARBA" id="ARBA00023237"/>
    </source>
</evidence>
<gene>
    <name evidence="15" type="ORF">KB893_008265</name>
    <name evidence="14" type="ORF">KB893_06050</name>
</gene>
<dbReference type="EMBL" id="JAGQFT020000004">
    <property type="protein sequence ID" value="MBS7457130.1"/>
    <property type="molecule type" value="Genomic_DNA"/>
</dbReference>
<name>A0A8J7VS28_9GAMM</name>
<comment type="caution">
    <text evidence="14">The sequence shown here is derived from an EMBL/GenBank/DDBJ whole genome shotgun (WGS) entry which is preliminary data.</text>
</comment>
<evidence type="ECO:0000256" key="7">
    <source>
        <dbReference type="ARBA" id="ARBA00023136"/>
    </source>
</evidence>
<evidence type="ECO:0000313" key="15">
    <source>
        <dbReference type="EMBL" id="MBS7457130.1"/>
    </source>
</evidence>
<evidence type="ECO:0000256" key="6">
    <source>
        <dbReference type="ARBA" id="ARBA00022729"/>
    </source>
</evidence>
<evidence type="ECO:0000256" key="9">
    <source>
        <dbReference type="ARBA" id="ARBA00033063"/>
    </source>
</evidence>
<comment type="similarity">
    <text evidence="2">Belongs to the TamA family.</text>
</comment>
<evidence type="ECO:0000256" key="11">
    <source>
        <dbReference type="SAM" id="SignalP"/>
    </source>
</evidence>
<evidence type="ECO:0000256" key="10">
    <source>
        <dbReference type="ARBA" id="ARBA00093548"/>
    </source>
</evidence>
<keyword evidence="16" id="KW-1185">Reference proteome</keyword>
<dbReference type="InterPro" id="IPR000184">
    <property type="entry name" value="Bac_surfAg_D15"/>
</dbReference>
<evidence type="ECO:0000313" key="14">
    <source>
        <dbReference type="EMBL" id="MBR0562077.1"/>
    </source>
</evidence>
<dbReference type="PANTHER" id="PTHR12815:SF47">
    <property type="entry name" value="TRANSLOCATION AND ASSEMBLY MODULE SUBUNIT TAMA"/>
    <property type="match status" value="1"/>
</dbReference>
<feature type="domain" description="Bacterial surface antigen (D15)" evidence="12">
    <location>
        <begin position="306"/>
        <end position="595"/>
    </location>
</feature>
<sequence>MPSLRRIPAAAAVLFFAAGATPASAVELVGVDVRGIDDATERDNVVNSLSLNKLDEARRRDLRPGRLAYLLRVAPEEVRTALEPYGYYDTEVEIDEQRSGDEVRVVVTVDQGEPVTVTRRIARINGEATEDPALAPPLVNLEPRPGDVLDHRRYEAGKTRINRVMNERGYFDHRLVTHQVLVTRASHSADIELVWESGQRYEMGAAEFNGHVFRPGLLEQLVTWEPGDPYLQRHLLTLNSALVDLDYFGFVDVQPAPERAEPGGQVPIVVDLTMAKRTAYSAGLSYGTDSGAGVRLGMNRRYVNDRGHKLEAEADIAQYRRSIATSYRIPAFAWVNGWWTLAANLREEEDVTTGDTVTIPFRTFEIIGSRNGRIGNWNLVASMHLQRERFEIVDDVRFANLFYPELSAQYARADDRLYPRNGFGFSADVRSGPEFLGSDVAFSQLEVGANWVRGFGERNRVLVRGRIGTTTSDDFDNLPPSMRFYAGGDRSVRGYAYREIGPRVYDPERERDLVIGGKHLAVASVEYERMITESWGGAVFVDAGDAFNSRDDFDAKVGVGFGVRWRSPVGPVRVDIGHGLDDPESAFQLHINIGTDL</sequence>
<feature type="signal peptide" evidence="11">
    <location>
        <begin position="1"/>
        <end position="25"/>
    </location>
</feature>
<dbReference type="RefSeq" id="WP_211926041.1">
    <property type="nucleotide sequence ID" value="NZ_JAGQFT020000004.1"/>
</dbReference>
<evidence type="ECO:0000256" key="4">
    <source>
        <dbReference type="ARBA" id="ARBA00022452"/>
    </source>
</evidence>